<gene>
    <name evidence="5" type="ORF">AsAng_0062930</name>
</gene>
<organism evidence="5 6">
    <name type="scientific">Aureispira anguillae</name>
    <dbReference type="NCBI Taxonomy" id="2864201"/>
    <lineage>
        <taxon>Bacteria</taxon>
        <taxon>Pseudomonadati</taxon>
        <taxon>Bacteroidota</taxon>
        <taxon>Saprospiria</taxon>
        <taxon>Saprospirales</taxon>
        <taxon>Saprospiraceae</taxon>
        <taxon>Aureispira</taxon>
    </lineage>
</organism>
<dbReference type="InterPro" id="IPR009057">
    <property type="entry name" value="Homeodomain-like_sf"/>
</dbReference>
<dbReference type="InterPro" id="IPR018060">
    <property type="entry name" value="HTH_AraC"/>
</dbReference>
<keyword evidence="2" id="KW-0238">DNA-binding</keyword>
<evidence type="ECO:0000256" key="1">
    <source>
        <dbReference type="ARBA" id="ARBA00023015"/>
    </source>
</evidence>
<dbReference type="PANTHER" id="PTHR43280">
    <property type="entry name" value="ARAC-FAMILY TRANSCRIPTIONAL REGULATOR"/>
    <property type="match status" value="1"/>
</dbReference>
<evidence type="ECO:0000256" key="3">
    <source>
        <dbReference type="ARBA" id="ARBA00023163"/>
    </source>
</evidence>
<protein>
    <submittedName>
        <fullName evidence="5">Helix-turn-helix domain-containing protein</fullName>
    </submittedName>
</protein>
<dbReference type="SUPFAM" id="SSF46689">
    <property type="entry name" value="Homeodomain-like"/>
    <property type="match status" value="1"/>
</dbReference>
<dbReference type="PANTHER" id="PTHR43280:SF32">
    <property type="entry name" value="TRANSCRIPTIONAL REGULATORY PROTEIN"/>
    <property type="match status" value="1"/>
</dbReference>
<proteinExistence type="predicted"/>
<dbReference type="Gene3D" id="1.10.10.60">
    <property type="entry name" value="Homeodomain-like"/>
    <property type="match status" value="1"/>
</dbReference>
<dbReference type="PROSITE" id="PS01124">
    <property type="entry name" value="HTH_ARAC_FAMILY_2"/>
    <property type="match status" value="1"/>
</dbReference>
<feature type="domain" description="HTH araC/xylS-type" evidence="4">
    <location>
        <begin position="174"/>
        <end position="272"/>
    </location>
</feature>
<evidence type="ECO:0000313" key="5">
    <source>
        <dbReference type="EMBL" id="BDS15509.1"/>
    </source>
</evidence>
<evidence type="ECO:0000256" key="2">
    <source>
        <dbReference type="ARBA" id="ARBA00023125"/>
    </source>
</evidence>
<dbReference type="KEGG" id="aup:AsAng_0062930"/>
<dbReference type="Proteomes" id="UP001060919">
    <property type="component" value="Chromosome"/>
</dbReference>
<dbReference type="SMART" id="SM00342">
    <property type="entry name" value="HTH_ARAC"/>
    <property type="match status" value="1"/>
</dbReference>
<accession>A0A915YLN7</accession>
<keyword evidence="3" id="KW-0804">Transcription</keyword>
<dbReference type="GO" id="GO:0043565">
    <property type="term" value="F:sequence-specific DNA binding"/>
    <property type="evidence" value="ECO:0007669"/>
    <property type="project" value="InterPro"/>
</dbReference>
<reference evidence="5" key="1">
    <citation type="submission" date="2022-09" db="EMBL/GenBank/DDBJ databases">
        <title>Aureispira anguillicida sp. nov., isolated from Leptocephalus of Japanese eel Anguilla japonica.</title>
        <authorList>
            <person name="Yuasa K."/>
            <person name="Mekata T."/>
            <person name="Ikunari K."/>
        </authorList>
    </citation>
    <scope>NUCLEOTIDE SEQUENCE</scope>
    <source>
        <strain evidence="5">EL160426</strain>
    </source>
</reference>
<evidence type="ECO:0000313" key="6">
    <source>
        <dbReference type="Proteomes" id="UP001060919"/>
    </source>
</evidence>
<dbReference type="Pfam" id="PF12833">
    <property type="entry name" value="HTH_18"/>
    <property type="match status" value="1"/>
</dbReference>
<dbReference type="RefSeq" id="WP_264790655.1">
    <property type="nucleotide sequence ID" value="NZ_AP026867.1"/>
</dbReference>
<keyword evidence="6" id="KW-1185">Reference proteome</keyword>
<name>A0A915YLN7_9BACT</name>
<dbReference type="AlphaFoldDB" id="A0A915YLN7"/>
<dbReference type="EMBL" id="AP026867">
    <property type="protein sequence ID" value="BDS15509.1"/>
    <property type="molecule type" value="Genomic_DNA"/>
</dbReference>
<dbReference type="GO" id="GO:0003700">
    <property type="term" value="F:DNA-binding transcription factor activity"/>
    <property type="evidence" value="ECO:0007669"/>
    <property type="project" value="InterPro"/>
</dbReference>
<sequence>MKFNTKIDETLFISTIASQQDDQFCRRLDEGLSVIWNVGNDAQFKVDNKEIRIKKNCVIFLTEFYNVDSFEFQQLNVIQFSRQFYCVESNDELGCRGLLFFGEQHVPKIILPADTIKQFKLLWEVFMMEMEEEDDFKLEMLRSLLKRFLILCLRVYKKQNNNLPTDNSNVALIRKFNYLVEKNYKTHSKVSDYAQLLHKSPKTLSNIFSKYINRTPLQIINERRFLEAKRMLLYTDQLIYEIAEELNFKDVQSFSHFFSVRAGVAPSSFRATL</sequence>
<evidence type="ECO:0000259" key="4">
    <source>
        <dbReference type="PROSITE" id="PS01124"/>
    </source>
</evidence>
<keyword evidence="1" id="KW-0805">Transcription regulation</keyword>